<dbReference type="InterPro" id="IPR055927">
    <property type="entry name" value="DUF7504"/>
</dbReference>
<evidence type="ECO:0000313" key="2">
    <source>
        <dbReference type="EMBL" id="AUX10490.1"/>
    </source>
</evidence>
<dbReference type="OrthoDB" id="312711at2157"/>
<dbReference type="GeneID" id="37879232"/>
<keyword evidence="3" id="KW-1185">Reference proteome</keyword>
<evidence type="ECO:0000313" key="3">
    <source>
        <dbReference type="Proteomes" id="UP000263012"/>
    </source>
</evidence>
<gene>
    <name evidence="2" type="ORF">AArcSl_2875</name>
</gene>
<dbReference type="KEGG" id="hdf:AArcSl_2875"/>
<dbReference type="Proteomes" id="UP000263012">
    <property type="component" value="Chromosome"/>
</dbReference>
<proteinExistence type="predicted"/>
<dbReference type="AlphaFoldDB" id="A0A343TN18"/>
<evidence type="ECO:0000256" key="1">
    <source>
        <dbReference type="SAM" id="MobiDB-lite"/>
    </source>
</evidence>
<accession>A0A343TN18</accession>
<name>A0A343TN18_9EURY</name>
<dbReference type="RefSeq" id="WP_119820849.1">
    <property type="nucleotide sequence ID" value="NZ_CP025066.1"/>
</dbReference>
<dbReference type="Pfam" id="PF24336">
    <property type="entry name" value="DUF7504"/>
    <property type="match status" value="1"/>
</dbReference>
<organism evidence="2 3">
    <name type="scientific">Halalkaliarchaeum desulfuricum</name>
    <dbReference type="NCBI Taxonomy" id="2055893"/>
    <lineage>
        <taxon>Archaea</taxon>
        <taxon>Methanobacteriati</taxon>
        <taxon>Methanobacteriota</taxon>
        <taxon>Stenosarchaea group</taxon>
        <taxon>Halobacteria</taxon>
        <taxon>Halobacteriales</taxon>
        <taxon>Haloferacaceae</taxon>
        <taxon>Halalkaliarchaeum</taxon>
    </lineage>
</organism>
<reference evidence="3" key="1">
    <citation type="submission" date="2017-11" db="EMBL/GenBank/DDBJ databases">
        <title>Phenotypic and genomic properties of facultatively anaerobic sulfur-reducing natronoarchaea from hypersaline soda lakes.</title>
        <authorList>
            <person name="Sorokin D.Y."/>
            <person name="Kublanov I.V."/>
            <person name="Roman P."/>
            <person name="Sinninghe Damste J.S."/>
            <person name="Golyshin P.N."/>
            <person name="Rojo D."/>
            <person name="Ciordia S."/>
            <person name="Mena M.D.C."/>
            <person name="Ferrer M."/>
            <person name="Messina E."/>
            <person name="Smedile F."/>
            <person name="La Spada G."/>
            <person name="La Cono V."/>
            <person name="Yakimov M.M."/>
        </authorList>
    </citation>
    <scope>NUCLEOTIDE SEQUENCE [LARGE SCALE GENOMIC DNA]</scope>
    <source>
        <strain evidence="3">AArc-Sl</strain>
    </source>
</reference>
<dbReference type="EMBL" id="CP025066">
    <property type="protein sequence ID" value="AUX10490.1"/>
    <property type="molecule type" value="Genomic_DNA"/>
</dbReference>
<sequence length="321" mass="34651">MIPDRRVLAESGTTTLVCDGPGGVVPPTATGADRALAVLFDHDAEGWRRRWRRETSWAPEREAYVDVHDVARGSAGTAVEGGSDGPTAAPDGLQSDPQPTVPSIPDTRVTCDGDVALTTLSRPVRAAEILGPARSYVDGWGAEGYAPVVFVDSLSGLLGDDDVDGAIDALETLSESVSAADATLYAYCDPEEFEDSSFQRLRASFDAVVGAGEAQAVDDLQATIDRFRCEEPTKYGYLRQHWREAKRGIETCGRNYPQARQIHASLEEPTTTPRTLGAALGALVEFDVIDRWGETVSATRYNLTTYDGERLEAIGRILEDE</sequence>
<feature type="region of interest" description="Disordered" evidence="1">
    <location>
        <begin position="75"/>
        <end position="104"/>
    </location>
</feature>
<protein>
    <submittedName>
        <fullName evidence="2">Uncharacterized protein</fullName>
    </submittedName>
</protein>